<dbReference type="GO" id="GO:0016020">
    <property type="term" value="C:membrane"/>
    <property type="evidence" value="ECO:0007669"/>
    <property type="project" value="UniProtKB-SubCell"/>
</dbReference>
<protein>
    <submittedName>
        <fullName evidence="8">Transmembrane protein 205</fullName>
    </submittedName>
</protein>
<name>A0A1W4X9N8_AGRPL</name>
<dbReference type="OrthoDB" id="1641132at2759"/>
<proteinExistence type="predicted"/>
<feature type="transmembrane region" description="Helical" evidence="5">
    <location>
        <begin position="85"/>
        <end position="102"/>
    </location>
</feature>
<feature type="transmembrane region" description="Helical" evidence="5">
    <location>
        <begin position="156"/>
        <end position="176"/>
    </location>
</feature>
<dbReference type="KEGG" id="apln:108739918"/>
<feature type="transmembrane region" description="Helical" evidence="5">
    <location>
        <begin position="122"/>
        <end position="144"/>
    </location>
</feature>
<comment type="subcellular location">
    <subcellularLocation>
        <location evidence="1">Membrane</location>
    </subcellularLocation>
</comment>
<evidence type="ECO:0000256" key="1">
    <source>
        <dbReference type="ARBA" id="ARBA00004370"/>
    </source>
</evidence>
<evidence type="ECO:0000256" key="5">
    <source>
        <dbReference type="SAM" id="Phobius"/>
    </source>
</evidence>
<dbReference type="InterPro" id="IPR025423">
    <property type="entry name" value="TMEM205-like"/>
</dbReference>
<keyword evidence="3 5" id="KW-1133">Transmembrane helix</keyword>
<dbReference type="RefSeq" id="XP_018329547.1">
    <property type="nucleotide sequence ID" value="XM_018474045.2"/>
</dbReference>
<reference evidence="8" key="1">
    <citation type="submission" date="2025-08" db="UniProtKB">
        <authorList>
            <consortium name="RefSeq"/>
        </authorList>
    </citation>
    <scope>IDENTIFICATION</scope>
    <source>
        <tissue evidence="8">Entire body</tissue>
    </source>
</reference>
<dbReference type="GeneID" id="108739918"/>
<keyword evidence="2 5" id="KW-0812">Transmembrane</keyword>
<feature type="transmembrane region" description="Helical" evidence="5">
    <location>
        <begin position="257"/>
        <end position="276"/>
    </location>
</feature>
<evidence type="ECO:0000256" key="3">
    <source>
        <dbReference type="ARBA" id="ARBA00022989"/>
    </source>
</evidence>
<dbReference type="InterPro" id="IPR053009">
    <property type="entry name" value="Xanthocillin_Biosynth-Assoc"/>
</dbReference>
<dbReference type="InParanoid" id="A0A1W4X9N8"/>
<dbReference type="PANTHER" id="PTHR23241">
    <property type="entry name" value="LATE EMBRYOGENESIS ABUNDANT PLANTS LEA-RELATED"/>
    <property type="match status" value="1"/>
</dbReference>
<keyword evidence="4 5" id="KW-0472">Membrane</keyword>
<feature type="transmembrane region" description="Helical" evidence="5">
    <location>
        <begin position="188"/>
        <end position="209"/>
    </location>
</feature>
<evidence type="ECO:0000256" key="2">
    <source>
        <dbReference type="ARBA" id="ARBA00022692"/>
    </source>
</evidence>
<gene>
    <name evidence="8" type="primary">LOC108739918</name>
</gene>
<dbReference type="Proteomes" id="UP000192223">
    <property type="component" value="Unplaced"/>
</dbReference>
<evidence type="ECO:0000259" key="6">
    <source>
        <dbReference type="Pfam" id="PF13664"/>
    </source>
</evidence>
<keyword evidence="7" id="KW-1185">Reference proteome</keyword>
<dbReference type="Pfam" id="PF13664">
    <property type="entry name" value="DUF4149"/>
    <property type="match status" value="1"/>
</dbReference>
<sequence>MCKVDTLTISHSFPKLIAQKKFKDIQKSKKVISEISENVPSYSDALAILTIHTKIILFEIGKFMKHFEKSKAYKIVFGTTQPAHLVTILAVATVTLLIYPHGETVSENPPSPLLTMLYLASFSIHFGAQIWMTFVSGLALYFSLPRHAFGEVQSVLFPKYFVLNALMSLTTLTLFLEHNNAKLHIPQIASQVFAMTFCFLIETIIRQYLSPPLLKLMAEKNDMEKATGVGTEVGEHNAGELVNCPHYMRTYKRFRKIHMTIAIGNIICMACTVYHLHYLSQKLSVV</sequence>
<evidence type="ECO:0000256" key="4">
    <source>
        <dbReference type="ARBA" id="ARBA00023136"/>
    </source>
</evidence>
<evidence type="ECO:0000313" key="7">
    <source>
        <dbReference type="Proteomes" id="UP000192223"/>
    </source>
</evidence>
<dbReference type="AlphaFoldDB" id="A0A1W4X9N8"/>
<dbReference type="PANTHER" id="PTHR23241:SF102">
    <property type="entry name" value="LD23009P"/>
    <property type="match status" value="1"/>
</dbReference>
<accession>A0A1W4X9N8</accession>
<organism evidence="7 8">
    <name type="scientific">Agrilus planipennis</name>
    <name type="common">Emerald ash borer</name>
    <name type="synonym">Agrilus marcopoli</name>
    <dbReference type="NCBI Taxonomy" id="224129"/>
    <lineage>
        <taxon>Eukaryota</taxon>
        <taxon>Metazoa</taxon>
        <taxon>Ecdysozoa</taxon>
        <taxon>Arthropoda</taxon>
        <taxon>Hexapoda</taxon>
        <taxon>Insecta</taxon>
        <taxon>Pterygota</taxon>
        <taxon>Neoptera</taxon>
        <taxon>Endopterygota</taxon>
        <taxon>Coleoptera</taxon>
        <taxon>Polyphaga</taxon>
        <taxon>Elateriformia</taxon>
        <taxon>Buprestoidea</taxon>
        <taxon>Buprestidae</taxon>
        <taxon>Agrilinae</taxon>
        <taxon>Agrilus</taxon>
    </lineage>
</organism>
<feature type="domain" description="TMEM205-like" evidence="6">
    <location>
        <begin position="121"/>
        <end position="221"/>
    </location>
</feature>
<evidence type="ECO:0000313" key="8">
    <source>
        <dbReference type="RefSeq" id="XP_018329547.1"/>
    </source>
</evidence>